<reference evidence="6" key="1">
    <citation type="journal article" date="2016" name="Nat. Biotechnol.">
        <title>Sequencing wild and cultivated cassava and related species reveals extensive interspecific hybridization and genetic diversity.</title>
        <authorList>
            <person name="Bredeson J.V."/>
            <person name="Lyons J.B."/>
            <person name="Prochnik S.E."/>
            <person name="Wu G.A."/>
            <person name="Ha C.M."/>
            <person name="Edsinger-Gonzales E."/>
            <person name="Grimwood J."/>
            <person name="Schmutz J."/>
            <person name="Rabbi I.Y."/>
            <person name="Egesi C."/>
            <person name="Nauluvula P."/>
            <person name="Lebot V."/>
            <person name="Ndunguru J."/>
            <person name="Mkamilo G."/>
            <person name="Bart R.S."/>
            <person name="Setter T.L."/>
            <person name="Gleadow R.M."/>
            <person name="Kulakow P."/>
            <person name="Ferguson M.E."/>
            <person name="Rounsley S."/>
            <person name="Rokhsar D.S."/>
        </authorList>
    </citation>
    <scope>NUCLEOTIDE SEQUENCE [LARGE SCALE GENOMIC DNA]</scope>
    <source>
        <strain evidence="6">cv. AM560-2</strain>
    </source>
</reference>
<dbReference type="OMA" id="IKMGWRQ"/>
<feature type="domain" description="Survival protein SurE-like phosphatase/nucleotidase" evidence="4">
    <location>
        <begin position="15"/>
        <end position="206"/>
    </location>
</feature>
<dbReference type="Gramene" id="Manes.15G028700.3.v8.1">
    <property type="protein sequence ID" value="Manes.15G028700.3.v8.1.CDS"/>
    <property type="gene ID" value="Manes.15G028700.v8.1"/>
</dbReference>
<keyword evidence="2" id="KW-0479">Metal-binding</keyword>
<gene>
    <name evidence="5" type="ORF">MANES_15G028700v8</name>
</gene>
<keyword evidence="3" id="KW-0378">Hydrolase</keyword>
<name>A0A2C9UCM8_MANES</name>
<evidence type="ECO:0000256" key="3">
    <source>
        <dbReference type="ARBA" id="ARBA00022801"/>
    </source>
</evidence>
<dbReference type="Pfam" id="PF01975">
    <property type="entry name" value="SurE"/>
    <property type="match status" value="1"/>
</dbReference>
<protein>
    <recommendedName>
        <fullName evidence="4">Survival protein SurE-like phosphatase/nucleotidase domain-containing protein</fullName>
    </recommendedName>
</protein>
<dbReference type="STRING" id="3983.A0A2C9UCM8"/>
<comment type="caution">
    <text evidence="5">The sequence shown here is derived from an EMBL/GenBank/DDBJ whole genome shotgun (WGS) entry which is preliminary data.</text>
</comment>
<dbReference type="PANTHER" id="PTHR30457">
    <property type="entry name" value="5'-NUCLEOTIDASE SURE"/>
    <property type="match status" value="1"/>
</dbReference>
<dbReference type="SUPFAM" id="SSF64167">
    <property type="entry name" value="SurE-like"/>
    <property type="match status" value="1"/>
</dbReference>
<evidence type="ECO:0000259" key="4">
    <source>
        <dbReference type="Pfam" id="PF01975"/>
    </source>
</evidence>
<dbReference type="HAMAP" id="MF_00060">
    <property type="entry name" value="SurE"/>
    <property type="match status" value="1"/>
</dbReference>
<dbReference type="Gramene" id="Manes.15G028700.2.v8.1">
    <property type="protein sequence ID" value="Manes.15G028700.2.v8.1.CDS"/>
    <property type="gene ID" value="Manes.15G028700.v8.1"/>
</dbReference>
<proteinExistence type="inferred from homology"/>
<dbReference type="FunFam" id="3.40.1210.10:FF:000003">
    <property type="entry name" value="Survival protein SurE-like phosphatase/nucleotidase"/>
    <property type="match status" value="1"/>
</dbReference>
<dbReference type="Gramene" id="Manes.15G028700.1.v8.1">
    <property type="protein sequence ID" value="Manes.15G028700.1.v8.1.CDS"/>
    <property type="gene ID" value="Manes.15G028700.v8.1"/>
</dbReference>
<evidence type="ECO:0000313" key="5">
    <source>
        <dbReference type="EMBL" id="OAY27942.1"/>
    </source>
</evidence>
<dbReference type="Proteomes" id="UP000091857">
    <property type="component" value="Chromosome 15"/>
</dbReference>
<dbReference type="InterPro" id="IPR030048">
    <property type="entry name" value="SurE"/>
</dbReference>
<dbReference type="AlphaFoldDB" id="A0A2C9UCM8"/>
<organism evidence="5 6">
    <name type="scientific">Manihot esculenta</name>
    <name type="common">Cassava</name>
    <name type="synonym">Jatropha manihot</name>
    <dbReference type="NCBI Taxonomy" id="3983"/>
    <lineage>
        <taxon>Eukaryota</taxon>
        <taxon>Viridiplantae</taxon>
        <taxon>Streptophyta</taxon>
        <taxon>Embryophyta</taxon>
        <taxon>Tracheophyta</taxon>
        <taxon>Spermatophyta</taxon>
        <taxon>Magnoliopsida</taxon>
        <taxon>eudicotyledons</taxon>
        <taxon>Gunneridae</taxon>
        <taxon>Pentapetalae</taxon>
        <taxon>rosids</taxon>
        <taxon>fabids</taxon>
        <taxon>Malpighiales</taxon>
        <taxon>Euphorbiaceae</taxon>
        <taxon>Crotonoideae</taxon>
        <taxon>Manihoteae</taxon>
        <taxon>Manihot</taxon>
    </lineage>
</organism>
<dbReference type="EMBL" id="CM004401">
    <property type="protein sequence ID" value="OAY27942.1"/>
    <property type="molecule type" value="Genomic_DNA"/>
</dbReference>
<dbReference type="GO" id="GO:0046872">
    <property type="term" value="F:metal ion binding"/>
    <property type="evidence" value="ECO:0007669"/>
    <property type="project" value="UniProtKB-KW"/>
</dbReference>
<dbReference type="Gene3D" id="3.40.1210.10">
    <property type="entry name" value="Survival protein SurE-like phosphatase/nucleotidase"/>
    <property type="match status" value="1"/>
</dbReference>
<sequence>MEDTSVLNSNQMPTIVVTNDDGIDAPGLRSLVRVLVSTHRFHVLVCAPDSEKSAVSHSITWRHPISARRVDIEGATAFAVSGTPADCASLGVSKALFPSIPDLVISGINMGSNCGYHIVYSGTVAGAREAFFNDIPSISISYEWVGGKSTIQDFTLAAEACIPIISAVLVEIKNQTYPSRCFLNIDLPTSVAKHKGYKLTKQGKSIFRMGWKQVTSGTEGGKMLSTMTMDTNAAVQTETGASNVAQEQMWFRREVKGAQVDDTDTDHKFLQEGYITVTPLGALSQVETSCLEYFNDWLPRTVDLSSPSAL</sequence>
<dbReference type="InterPro" id="IPR036523">
    <property type="entry name" value="SurE-like_sf"/>
</dbReference>
<dbReference type="OrthoDB" id="202825at2759"/>
<evidence type="ECO:0000256" key="1">
    <source>
        <dbReference type="ARBA" id="ARBA00011062"/>
    </source>
</evidence>
<comment type="similarity">
    <text evidence="1">Belongs to the SurE nucleotidase family.</text>
</comment>
<keyword evidence="6" id="KW-1185">Reference proteome</keyword>
<dbReference type="InterPro" id="IPR002828">
    <property type="entry name" value="SurE-like_Pase/nucleotidase"/>
</dbReference>
<evidence type="ECO:0000256" key="2">
    <source>
        <dbReference type="ARBA" id="ARBA00022723"/>
    </source>
</evidence>
<dbReference type="NCBIfam" id="TIGR00087">
    <property type="entry name" value="surE"/>
    <property type="match status" value="1"/>
</dbReference>
<dbReference type="GO" id="GO:0008252">
    <property type="term" value="F:nucleotidase activity"/>
    <property type="evidence" value="ECO:0007669"/>
    <property type="project" value="InterPro"/>
</dbReference>
<evidence type="ECO:0000313" key="6">
    <source>
        <dbReference type="Proteomes" id="UP000091857"/>
    </source>
</evidence>
<dbReference type="PANTHER" id="PTHR30457:SF0">
    <property type="entry name" value="PHOSPHATASE, PUTATIVE (AFU_ORTHOLOGUE AFUA_4G01070)-RELATED"/>
    <property type="match status" value="1"/>
</dbReference>
<accession>A0A2C9UCM8</accession>